<accession>A0A977PY57</accession>
<name>A0A977PY57_9CYAN</name>
<protein>
    <submittedName>
        <fullName evidence="1">Uncharacterized protein</fullName>
    </submittedName>
</protein>
<dbReference type="EMBL" id="CP073041">
    <property type="protein sequence ID" value="UXE62140.1"/>
    <property type="molecule type" value="Genomic_DNA"/>
</dbReference>
<dbReference type="AlphaFoldDB" id="A0A977PY57"/>
<dbReference type="Proteomes" id="UP001065613">
    <property type="component" value="Chromosome"/>
</dbReference>
<dbReference type="KEGG" id="wna:KA717_04610"/>
<reference evidence="1" key="1">
    <citation type="submission" date="2021-04" db="EMBL/GenBank/DDBJ databases">
        <title>Genome sequence of Woronichinia naegeliana from Washington state freshwater lake bloom.</title>
        <authorList>
            <person name="Dreher T.W."/>
        </authorList>
    </citation>
    <scope>NUCLEOTIDE SEQUENCE</scope>
    <source>
        <strain evidence="1">WA131</strain>
    </source>
</reference>
<evidence type="ECO:0000313" key="1">
    <source>
        <dbReference type="EMBL" id="UXE62140.1"/>
    </source>
</evidence>
<organism evidence="1">
    <name type="scientific">Woronichinia naegeliana WA131</name>
    <dbReference type="NCBI Taxonomy" id="2824559"/>
    <lineage>
        <taxon>Bacteria</taxon>
        <taxon>Bacillati</taxon>
        <taxon>Cyanobacteriota</taxon>
        <taxon>Cyanophyceae</taxon>
        <taxon>Synechococcales</taxon>
        <taxon>Coelosphaeriaceae</taxon>
        <taxon>Woronichinia</taxon>
    </lineage>
</organism>
<proteinExistence type="predicted"/>
<gene>
    <name evidence="1" type="ORF">KA717_04610</name>
</gene>
<sequence length="46" mass="5089">MYPTSYWKKSVGQWFGSKYLLKAFLGCGAYGAVFQADEMIDSNGGD</sequence>